<name>A0A9D5A593_PEA</name>
<keyword evidence="1" id="KW-0436">Ligase</keyword>
<dbReference type="InterPro" id="IPR000873">
    <property type="entry name" value="AMP-dep_synth/lig_dom"/>
</dbReference>
<dbReference type="Proteomes" id="UP001058974">
    <property type="component" value="Chromosome 6"/>
</dbReference>
<reference evidence="3 4" key="1">
    <citation type="journal article" date="2022" name="Nat. Genet.">
        <title>Improved pea reference genome and pan-genome highlight genomic features and evolutionary characteristics.</title>
        <authorList>
            <person name="Yang T."/>
            <person name="Liu R."/>
            <person name="Luo Y."/>
            <person name="Hu S."/>
            <person name="Wang D."/>
            <person name="Wang C."/>
            <person name="Pandey M.K."/>
            <person name="Ge S."/>
            <person name="Xu Q."/>
            <person name="Li N."/>
            <person name="Li G."/>
            <person name="Huang Y."/>
            <person name="Saxena R.K."/>
            <person name="Ji Y."/>
            <person name="Li M."/>
            <person name="Yan X."/>
            <person name="He Y."/>
            <person name="Liu Y."/>
            <person name="Wang X."/>
            <person name="Xiang C."/>
            <person name="Varshney R.K."/>
            <person name="Ding H."/>
            <person name="Gao S."/>
            <person name="Zong X."/>
        </authorList>
    </citation>
    <scope>NUCLEOTIDE SEQUENCE [LARGE SCALE GENOMIC DNA]</scope>
    <source>
        <strain evidence="3 4">cv. Zhongwan 6</strain>
    </source>
</reference>
<dbReference type="PANTHER" id="PTHR24096">
    <property type="entry name" value="LONG-CHAIN-FATTY-ACID--COA LIGASE"/>
    <property type="match status" value="1"/>
</dbReference>
<organism evidence="3 4">
    <name type="scientific">Pisum sativum</name>
    <name type="common">Garden pea</name>
    <name type="synonym">Lathyrus oleraceus</name>
    <dbReference type="NCBI Taxonomy" id="3888"/>
    <lineage>
        <taxon>Eukaryota</taxon>
        <taxon>Viridiplantae</taxon>
        <taxon>Streptophyta</taxon>
        <taxon>Embryophyta</taxon>
        <taxon>Tracheophyta</taxon>
        <taxon>Spermatophyta</taxon>
        <taxon>Magnoliopsida</taxon>
        <taxon>eudicotyledons</taxon>
        <taxon>Gunneridae</taxon>
        <taxon>Pentapetalae</taxon>
        <taxon>rosids</taxon>
        <taxon>fabids</taxon>
        <taxon>Fabales</taxon>
        <taxon>Fabaceae</taxon>
        <taxon>Papilionoideae</taxon>
        <taxon>50 kb inversion clade</taxon>
        <taxon>NPAAA clade</taxon>
        <taxon>Hologalegina</taxon>
        <taxon>IRL clade</taxon>
        <taxon>Fabeae</taxon>
        <taxon>Lathyrus</taxon>
    </lineage>
</organism>
<accession>A0A9D5A593</accession>
<evidence type="ECO:0000313" key="4">
    <source>
        <dbReference type="Proteomes" id="UP001058974"/>
    </source>
</evidence>
<dbReference type="Pfam" id="PF00501">
    <property type="entry name" value="AMP-binding"/>
    <property type="match status" value="1"/>
</dbReference>
<dbReference type="AlphaFoldDB" id="A0A9D5A593"/>
<dbReference type="EMBL" id="JAMSHJ010000006">
    <property type="protein sequence ID" value="KAI5395676.1"/>
    <property type="molecule type" value="Genomic_DNA"/>
</dbReference>
<dbReference type="InterPro" id="IPR045851">
    <property type="entry name" value="AMP-bd_C_sf"/>
</dbReference>
<dbReference type="Gene3D" id="2.30.38.10">
    <property type="entry name" value="Luciferase, Domain 3"/>
    <property type="match status" value="1"/>
</dbReference>
<comment type="caution">
    <text evidence="3">The sequence shown here is derived from an EMBL/GenBank/DDBJ whole genome shotgun (WGS) entry which is preliminary data.</text>
</comment>
<dbReference type="Gene3D" id="3.40.50.980">
    <property type="match status" value="1"/>
</dbReference>
<dbReference type="SUPFAM" id="SSF56801">
    <property type="entry name" value="Acetyl-CoA synthetase-like"/>
    <property type="match status" value="1"/>
</dbReference>
<evidence type="ECO:0000259" key="2">
    <source>
        <dbReference type="Pfam" id="PF00501"/>
    </source>
</evidence>
<evidence type="ECO:0000313" key="3">
    <source>
        <dbReference type="EMBL" id="KAI5395676.1"/>
    </source>
</evidence>
<dbReference type="PANTHER" id="PTHR24096:SF415">
    <property type="entry name" value="4-COUMARATE--COA LIGASE"/>
    <property type="match status" value="1"/>
</dbReference>
<feature type="domain" description="AMP-dependent synthetase/ligase" evidence="2">
    <location>
        <begin position="3"/>
        <end position="70"/>
    </location>
</feature>
<sequence length="142" mass="15614">MKRLACGAAPLGKDVMQECAKILPQANIVQGYGLTEGCGLVTVENLREEWFLCDLDSSGALLPSVESQIVRYFNNPEATKHTINDEGWMITGDLGYFDEKGQLFVVDRITELIKCNGYRVAPAELEDLLVTHPEISEAGVIP</sequence>
<protein>
    <recommendedName>
        <fullName evidence="2">AMP-dependent synthetase/ligase domain-containing protein</fullName>
    </recommendedName>
</protein>
<gene>
    <name evidence="3" type="ORF">KIW84_062014</name>
</gene>
<proteinExistence type="predicted"/>
<dbReference type="Gene3D" id="3.30.300.30">
    <property type="match status" value="1"/>
</dbReference>
<evidence type="ECO:0000256" key="1">
    <source>
        <dbReference type="ARBA" id="ARBA00022598"/>
    </source>
</evidence>
<dbReference type="Gramene" id="Psat06G0201400-T1">
    <property type="protein sequence ID" value="KAI5395676.1"/>
    <property type="gene ID" value="KIW84_062014"/>
</dbReference>
<keyword evidence="4" id="KW-1185">Reference proteome</keyword>
<dbReference type="GO" id="GO:0016405">
    <property type="term" value="F:CoA-ligase activity"/>
    <property type="evidence" value="ECO:0007669"/>
    <property type="project" value="TreeGrafter"/>
</dbReference>